<dbReference type="EMBL" id="BMXY01000001">
    <property type="protein sequence ID" value="GGZ61906.1"/>
    <property type="molecule type" value="Genomic_DNA"/>
</dbReference>
<name>A0ABQ3C1T2_9GAMM</name>
<comment type="similarity">
    <text evidence="1">Belongs to the RlmJ family.</text>
</comment>
<comment type="subunit">
    <text evidence="1">Monomer.</text>
</comment>
<accession>A0ABQ3C1T2</accession>
<dbReference type="PANTHER" id="PTHR37426:SF1">
    <property type="entry name" value="RIBOSOMAL RNA LARGE SUBUNIT METHYLTRANSFERASE J"/>
    <property type="match status" value="1"/>
</dbReference>
<comment type="caution">
    <text evidence="2">The sequence shown here is derived from an EMBL/GenBank/DDBJ whole genome shotgun (WGS) entry which is preliminary data.</text>
</comment>
<keyword evidence="1" id="KW-0698">rRNA processing</keyword>
<evidence type="ECO:0000313" key="2">
    <source>
        <dbReference type="EMBL" id="GGZ61906.1"/>
    </source>
</evidence>
<proteinExistence type="inferred from homology"/>
<gene>
    <name evidence="1 2" type="primary">rlmJ</name>
    <name evidence="2" type="ORF">GCM10008101_15050</name>
</gene>
<feature type="binding site" evidence="1">
    <location>
        <position position="98"/>
    </location>
    <ligand>
        <name>S-adenosyl-L-methionine</name>
        <dbReference type="ChEBI" id="CHEBI:59789"/>
    </ligand>
</feature>
<dbReference type="GO" id="GO:0008168">
    <property type="term" value="F:methyltransferase activity"/>
    <property type="evidence" value="ECO:0007669"/>
    <property type="project" value="UniProtKB-KW"/>
</dbReference>
<evidence type="ECO:0000313" key="3">
    <source>
        <dbReference type="Proteomes" id="UP000643403"/>
    </source>
</evidence>
<keyword evidence="1 2" id="KW-0489">Methyltransferase</keyword>
<feature type="binding site" evidence="1">
    <location>
        <begin position="141"/>
        <end position="142"/>
    </location>
    <ligand>
        <name>S-adenosyl-L-methionine</name>
        <dbReference type="ChEBI" id="CHEBI:59789"/>
    </ligand>
</feature>
<sequence>MNYRHTFHAGNHADVLKHAALLELCDALCAKPAPLFALDTHAGRGLYFLNDPQAQRTQEAQGGIGRFDGATAPAPLRRYLSAIAACRRAHGLQSYPGSPWLLAHALRAQDRIACCELQPDEATELRSRVGDDPRVGVHQRDGYAAMRALLPPRVGDERFNRGLVLIDPPYEAQLAEYDEAFSALREAMGRWPQATYALWYPIKTRRALQSMYRRAATIPARSVMVAELLVRRDDSPLRMNGSGLLLLNAPWKFDERLRALLPALTQALGEDAGAGWRMDWLKAPE</sequence>
<dbReference type="EC" id="2.1.1.266" evidence="1"/>
<protein>
    <recommendedName>
        <fullName evidence="1">Ribosomal RNA large subunit methyltransferase J</fullName>
        <ecNumber evidence="1">2.1.1.266</ecNumber>
    </recommendedName>
    <alternativeName>
        <fullName evidence="1">23S rRNA (adenine(2030)-N6)-methyltransferase</fullName>
    </alternativeName>
    <alternativeName>
        <fullName evidence="1">23S rRNA m6A2030 methyltransferase</fullName>
    </alternativeName>
</protein>
<dbReference type="SUPFAM" id="SSF53335">
    <property type="entry name" value="S-adenosyl-L-methionine-dependent methyltransferases"/>
    <property type="match status" value="1"/>
</dbReference>
<dbReference type="Proteomes" id="UP000643403">
    <property type="component" value="Unassembled WGS sequence"/>
</dbReference>
<comment type="function">
    <text evidence="1">Specifically methylates the adenine in position 2030 of 23S rRNA.</text>
</comment>
<feature type="site" description="Interaction with substrate rRNA" evidence="1">
    <location>
        <position position="3"/>
    </location>
</feature>
<feature type="binding site" evidence="1">
    <location>
        <position position="18"/>
    </location>
    <ligand>
        <name>S-adenosyl-L-methionine</name>
        <dbReference type="ChEBI" id="CHEBI:59789"/>
    </ligand>
</feature>
<dbReference type="Gene3D" id="3.40.50.150">
    <property type="entry name" value="Vaccinia Virus protein VP39"/>
    <property type="match status" value="1"/>
</dbReference>
<feature type="binding site" evidence="1">
    <location>
        <position position="116"/>
    </location>
    <ligand>
        <name>S-adenosyl-L-methionine</name>
        <dbReference type="ChEBI" id="CHEBI:59789"/>
    </ligand>
</feature>
<dbReference type="RefSeq" id="WP_189448323.1">
    <property type="nucleotide sequence ID" value="NZ_BMXY01000001.1"/>
</dbReference>
<reference evidence="3" key="1">
    <citation type="journal article" date="2019" name="Int. J. Syst. Evol. Microbiol.">
        <title>The Global Catalogue of Microorganisms (GCM) 10K type strain sequencing project: providing services to taxonomists for standard genome sequencing and annotation.</title>
        <authorList>
            <consortium name="The Broad Institute Genomics Platform"/>
            <consortium name="The Broad Institute Genome Sequencing Center for Infectious Disease"/>
            <person name="Wu L."/>
            <person name="Ma J."/>
        </authorList>
    </citation>
    <scope>NUCLEOTIDE SEQUENCE [LARGE SCALE GENOMIC DNA]</scope>
    <source>
        <strain evidence="3">KCTC 22558</strain>
    </source>
</reference>
<feature type="active site" description="Proton acceptor" evidence="1">
    <location>
        <position position="167"/>
    </location>
</feature>
<keyword evidence="1" id="KW-0694">RNA-binding</keyword>
<dbReference type="InterPro" id="IPR007473">
    <property type="entry name" value="RlmJ"/>
</dbReference>
<comment type="catalytic activity">
    <reaction evidence="1">
        <text>adenosine(2030) in 23S rRNA + S-adenosyl-L-methionine = N(6)-methyladenosine(2030) in 23S rRNA + S-adenosyl-L-homocysteine + H(+)</text>
        <dbReference type="Rhea" id="RHEA:43736"/>
        <dbReference type="Rhea" id="RHEA-COMP:10668"/>
        <dbReference type="Rhea" id="RHEA-COMP:10669"/>
        <dbReference type="ChEBI" id="CHEBI:15378"/>
        <dbReference type="ChEBI" id="CHEBI:57856"/>
        <dbReference type="ChEBI" id="CHEBI:59789"/>
        <dbReference type="ChEBI" id="CHEBI:74411"/>
        <dbReference type="ChEBI" id="CHEBI:74449"/>
        <dbReference type="EC" id="2.1.1.266"/>
    </reaction>
</comment>
<dbReference type="InterPro" id="IPR029063">
    <property type="entry name" value="SAM-dependent_MTases_sf"/>
</dbReference>
<keyword evidence="1" id="KW-0949">S-adenosyl-L-methionine</keyword>
<dbReference type="GO" id="GO:0032259">
    <property type="term" value="P:methylation"/>
    <property type="evidence" value="ECO:0007669"/>
    <property type="project" value="UniProtKB-KW"/>
</dbReference>
<dbReference type="PANTHER" id="PTHR37426">
    <property type="entry name" value="RIBOSOMAL RNA LARGE SUBUNIT METHYLTRANSFERASE J"/>
    <property type="match status" value="1"/>
</dbReference>
<dbReference type="HAMAP" id="MF_00934">
    <property type="entry name" value="23SrRNA_methyltr_J"/>
    <property type="match status" value="1"/>
</dbReference>
<organism evidence="2 3">
    <name type="scientific">Cognatilysobacter xinjiangensis</name>
    <dbReference type="NCBI Taxonomy" id="546892"/>
    <lineage>
        <taxon>Bacteria</taxon>
        <taxon>Pseudomonadati</taxon>
        <taxon>Pseudomonadota</taxon>
        <taxon>Gammaproteobacteria</taxon>
        <taxon>Lysobacterales</taxon>
        <taxon>Lysobacteraceae</taxon>
        <taxon>Cognatilysobacter</taxon>
    </lineage>
</organism>
<feature type="binding site" evidence="1">
    <location>
        <position position="167"/>
    </location>
    <ligand>
        <name>S-adenosyl-L-methionine</name>
        <dbReference type="ChEBI" id="CHEBI:59789"/>
    </ligand>
</feature>
<keyword evidence="3" id="KW-1185">Reference proteome</keyword>
<keyword evidence="1" id="KW-0808">Transferase</keyword>
<feature type="binding site" evidence="1">
    <location>
        <position position="41"/>
    </location>
    <ligand>
        <name>S-adenosyl-L-methionine</name>
        <dbReference type="ChEBI" id="CHEBI:59789"/>
    </ligand>
</feature>
<dbReference type="Pfam" id="PF04378">
    <property type="entry name" value="RsmJ"/>
    <property type="match status" value="1"/>
</dbReference>
<evidence type="ECO:0000256" key="1">
    <source>
        <dbReference type="HAMAP-Rule" id="MF_00934"/>
    </source>
</evidence>